<dbReference type="SUPFAM" id="SSF56801">
    <property type="entry name" value="Acetyl-CoA synthetase-like"/>
    <property type="match status" value="1"/>
</dbReference>
<dbReference type="SUPFAM" id="SSF53474">
    <property type="entry name" value="alpha/beta-Hydrolases"/>
    <property type="match status" value="1"/>
</dbReference>
<evidence type="ECO:0000259" key="5">
    <source>
        <dbReference type="Pfam" id="PF00501"/>
    </source>
</evidence>
<comment type="caution">
    <text evidence="6">The sequence shown here is derived from an EMBL/GenBank/DDBJ whole genome shotgun (WGS) entry which is preliminary data.</text>
</comment>
<evidence type="ECO:0000313" key="7">
    <source>
        <dbReference type="Proteomes" id="UP000192760"/>
    </source>
</evidence>
<sequence length="1003" mass="107122">MRAGPKSRVVSVTWGSDLIAGPANRVIATVQNGIEVLRFGGLQTGSRPSPFHIVELCDMYRLRRYFPDDANDPSRPPVILVPPMMMSANVFDVTRDQGAVGVLHDLGVDPWVVDFGSPDRQTGGLERTLSDHVVALSRVIDSVHAHTGRKVHLAGYSQGGMFCYETAAYRRSEGLASVITFGAAVDSLSGLPFGIPAALAGRGAQLIADHVFNRLSVSGWMARTGFQLLDPIKTVQARWDFLRQLHDREALLPREQQRRFLEVEGWVAWSGPAVAELLRQFVVHNRMMAGGAVIDGTLITLAEITCPVLAFIGEIDDIGQPASVRGIRRAAPRAEVSEVLLRAGHFGLVVGSTAATHTWPTVGKWVLWQDGRGPRPDGVHAMEADPGVGIDGAVGLSSRIGHSAGVLADLGIGVSLGLADAAVGAVRSGREIAGEAVHNLPRLARLGRLQPHTRVSLGRLIAEQANRAPNEECFLFEDRVHTNAAVDHSIDDAVRRLIAVGIRQGAHIGVLLDTSPSAVTAIAALSRLGAVAVLLPPDDDLVAAAQLCEVADIVTDPHHLAAATATGARVLVLGHGRTADFCPTESDRIVELDRLDLSGERLPQWYRPNPGRAGDLAFVFFSTTGGRRVIKEVTNHRWALSAYGTATAAALGRGDTIYCLTPLHHPSGLMVGLGGAIAGGSRIALTRGVDPTRFADEVHRYGVTVVTYTWAMLLELVQATSPELAEHHPIRLFIGAGMPIGLWHKVADRFAPARVLEFYASTEGDAVLANVAGTKTGAKGRPLPGSTEIRLGGYDAATGRFIEDDHGFVCPCADDEVGVLLAKPRSGLDAARVSMRGVFAEGDTWITTDHLFRRDGDGDYWFVDNRNTVIQSSRGPVFCQPICDALGDIAVIDLAVVYPVATDTHDVAVAAVMLGKDGVLTGEALTTALGGLPRDQRPVIVHIVDRIPLTPSYRPLSTALREAGLPAPGETTWYHDLTDGHYRQSATIGGKPRRLAAGTAKSE</sequence>
<dbReference type="Proteomes" id="UP000192760">
    <property type="component" value="Unassembled WGS sequence"/>
</dbReference>
<reference evidence="6 7" key="1">
    <citation type="submission" date="2017-02" db="EMBL/GenBank/DDBJ databases">
        <title>The new phylogeny of genus Mycobacterium.</title>
        <authorList>
            <person name="Tortoli E."/>
            <person name="Trovato A."/>
            <person name="Cirillo D.M."/>
        </authorList>
    </citation>
    <scope>NUCLEOTIDE SEQUENCE [LARGE SCALE GENOMIC DNA]</scope>
    <source>
        <strain evidence="6 7">DSM 45255</strain>
    </source>
</reference>
<dbReference type="EMBL" id="MVHW01000003">
    <property type="protein sequence ID" value="ORB08533.1"/>
    <property type="molecule type" value="Genomic_DNA"/>
</dbReference>
<proteinExistence type="inferred from homology"/>
<comment type="similarity">
    <text evidence="1">Belongs to the ATP-dependent AMP-binding enzyme family.</text>
</comment>
<dbReference type="STRING" id="560555.BST30_04540"/>
<dbReference type="InterPro" id="IPR000873">
    <property type="entry name" value="AMP-dep_synth/lig_dom"/>
</dbReference>
<dbReference type="Pfam" id="PF00501">
    <property type="entry name" value="AMP-binding"/>
    <property type="match status" value="1"/>
</dbReference>
<dbReference type="NCBIfam" id="NF005898">
    <property type="entry name" value="PRK07868.1"/>
    <property type="match status" value="1"/>
</dbReference>
<dbReference type="GO" id="GO:0004467">
    <property type="term" value="F:long-chain fatty acid-CoA ligase activity"/>
    <property type="evidence" value="ECO:0007669"/>
    <property type="project" value="TreeGrafter"/>
</dbReference>
<gene>
    <name evidence="6" type="ORF">BST30_04540</name>
</gene>
<evidence type="ECO:0000256" key="1">
    <source>
        <dbReference type="ARBA" id="ARBA00006432"/>
    </source>
</evidence>
<dbReference type="Gene3D" id="3.40.50.1820">
    <property type="entry name" value="alpha/beta hydrolase"/>
    <property type="match status" value="1"/>
</dbReference>
<dbReference type="GO" id="GO:0005886">
    <property type="term" value="C:plasma membrane"/>
    <property type="evidence" value="ECO:0007669"/>
    <property type="project" value="TreeGrafter"/>
</dbReference>
<evidence type="ECO:0000256" key="4">
    <source>
        <dbReference type="ARBA" id="ARBA00022840"/>
    </source>
</evidence>
<dbReference type="GO" id="GO:0005324">
    <property type="term" value="F:long-chain fatty acid transmembrane transporter activity"/>
    <property type="evidence" value="ECO:0007669"/>
    <property type="project" value="TreeGrafter"/>
</dbReference>
<dbReference type="InterPro" id="IPR029058">
    <property type="entry name" value="AB_hydrolase_fold"/>
</dbReference>
<organism evidence="6 7">
    <name type="scientific">Mycobacterium mantenii</name>
    <dbReference type="NCBI Taxonomy" id="560555"/>
    <lineage>
        <taxon>Bacteria</taxon>
        <taxon>Bacillati</taxon>
        <taxon>Actinomycetota</taxon>
        <taxon>Actinomycetes</taxon>
        <taxon>Mycobacteriales</taxon>
        <taxon>Mycobacteriaceae</taxon>
        <taxon>Mycobacterium</taxon>
        <taxon>Mycobacterium avium complex (MAC)</taxon>
    </lineage>
</organism>
<evidence type="ECO:0000313" key="6">
    <source>
        <dbReference type="EMBL" id="ORB08533.1"/>
    </source>
</evidence>
<dbReference type="GO" id="GO:0005524">
    <property type="term" value="F:ATP binding"/>
    <property type="evidence" value="ECO:0007669"/>
    <property type="project" value="UniProtKB-KW"/>
</dbReference>
<dbReference type="GO" id="GO:0044539">
    <property type="term" value="P:long-chain fatty acid import into cell"/>
    <property type="evidence" value="ECO:0007669"/>
    <property type="project" value="TreeGrafter"/>
</dbReference>
<keyword evidence="2" id="KW-0436">Ligase</keyword>
<name>A0A1X0G3D5_MYCNT</name>
<keyword evidence="3" id="KW-0547">Nucleotide-binding</keyword>
<dbReference type="PANTHER" id="PTHR43107:SF15">
    <property type="entry name" value="FATTY ACID TRANSPORT PROTEIN 3, ISOFORM A"/>
    <property type="match status" value="1"/>
</dbReference>
<evidence type="ECO:0000256" key="2">
    <source>
        <dbReference type="ARBA" id="ARBA00022598"/>
    </source>
</evidence>
<dbReference type="Gene3D" id="3.40.50.12780">
    <property type="entry name" value="N-terminal domain of ligase-like"/>
    <property type="match status" value="1"/>
</dbReference>
<dbReference type="RefSeq" id="WP_083093511.1">
    <property type="nucleotide sequence ID" value="NZ_AP022590.1"/>
</dbReference>
<dbReference type="PANTHER" id="PTHR43107">
    <property type="entry name" value="LONG-CHAIN FATTY ACID TRANSPORT PROTEIN"/>
    <property type="match status" value="1"/>
</dbReference>
<dbReference type="AlphaFoldDB" id="A0A1X0G3D5"/>
<dbReference type="InterPro" id="IPR042099">
    <property type="entry name" value="ANL_N_sf"/>
</dbReference>
<feature type="domain" description="AMP-dependent synthetase/ligase" evidence="5">
    <location>
        <begin position="462"/>
        <end position="803"/>
    </location>
</feature>
<accession>A0A1X0G3D5</accession>
<protein>
    <submittedName>
        <fullName evidence="6">Acyl-CoA synthetase</fullName>
    </submittedName>
</protein>
<evidence type="ECO:0000256" key="3">
    <source>
        <dbReference type="ARBA" id="ARBA00022741"/>
    </source>
</evidence>
<keyword evidence="4" id="KW-0067">ATP-binding</keyword>